<evidence type="ECO:0000313" key="3">
    <source>
        <dbReference type="Proteomes" id="UP000321080"/>
    </source>
</evidence>
<protein>
    <submittedName>
        <fullName evidence="2">Nucleotidyltransferase domain-containing protein</fullName>
    </submittedName>
</protein>
<feature type="domain" description="Polymerase beta nucleotidyltransferase" evidence="1">
    <location>
        <begin position="3"/>
        <end position="75"/>
    </location>
</feature>
<dbReference type="CDD" id="cd05403">
    <property type="entry name" value="NT_KNTase_like"/>
    <property type="match status" value="1"/>
</dbReference>
<dbReference type="AlphaFoldDB" id="A0A5C7GH36"/>
<dbReference type="RefSeq" id="WP_147768047.1">
    <property type="nucleotide sequence ID" value="NZ_VRKQ01000010.1"/>
</dbReference>
<reference evidence="2 3" key="1">
    <citation type="submission" date="2019-08" db="EMBL/GenBank/DDBJ databases">
        <title>Seonamhaeicola sediminis sp. nov., isolated from marine sediment.</title>
        <authorList>
            <person name="Cao W.R."/>
        </authorList>
    </citation>
    <scope>NUCLEOTIDE SEQUENCE [LARGE SCALE GENOMIC DNA]</scope>
    <source>
        <strain evidence="2 3">1505</strain>
    </source>
</reference>
<dbReference type="InterPro" id="IPR043519">
    <property type="entry name" value="NT_sf"/>
</dbReference>
<dbReference type="SUPFAM" id="SSF81301">
    <property type="entry name" value="Nucleotidyltransferase"/>
    <property type="match status" value="1"/>
</dbReference>
<comment type="caution">
    <text evidence="2">The sequence shown here is derived from an EMBL/GenBank/DDBJ whole genome shotgun (WGS) entry which is preliminary data.</text>
</comment>
<keyword evidence="3" id="KW-1185">Reference proteome</keyword>
<dbReference type="Gene3D" id="3.30.460.10">
    <property type="entry name" value="Beta Polymerase, domain 2"/>
    <property type="match status" value="1"/>
</dbReference>
<dbReference type="Pfam" id="PF18765">
    <property type="entry name" value="Polbeta"/>
    <property type="match status" value="1"/>
</dbReference>
<evidence type="ECO:0000259" key="1">
    <source>
        <dbReference type="Pfam" id="PF18765"/>
    </source>
</evidence>
<evidence type="ECO:0000313" key="2">
    <source>
        <dbReference type="EMBL" id="TXG36976.1"/>
    </source>
</evidence>
<name>A0A5C7GH36_9FLAO</name>
<dbReference type="Proteomes" id="UP000321080">
    <property type="component" value="Unassembled WGS sequence"/>
</dbReference>
<gene>
    <name evidence="2" type="ORF">FUA22_10420</name>
</gene>
<sequence>MYIYVFGSICRGEIDEFSDVDLLAIVGSNEKINFQLDTQKFSIYKEKRMEELWEEGNPFAWHLFQESKLIHSNNNEDILRNWGKPNPYNNMESDLKKFSSLFYDSLESINNSEYSNTFDLSMLFLSIRNFASCYSLGALNEFNFSRKSAINLKTNKLNISNESFSILERARILSTRGSGKVITDLEKNIVLKETELISDWFQLILKKI</sequence>
<dbReference type="GO" id="GO:0016740">
    <property type="term" value="F:transferase activity"/>
    <property type="evidence" value="ECO:0007669"/>
    <property type="project" value="UniProtKB-KW"/>
</dbReference>
<dbReference type="OrthoDB" id="798692at2"/>
<dbReference type="EMBL" id="VRKQ01000010">
    <property type="protein sequence ID" value="TXG36976.1"/>
    <property type="molecule type" value="Genomic_DNA"/>
</dbReference>
<dbReference type="InterPro" id="IPR041633">
    <property type="entry name" value="Polbeta"/>
</dbReference>
<keyword evidence="2" id="KW-0808">Transferase</keyword>
<organism evidence="2 3">
    <name type="scientific">Seonamhaeicola maritimus</name>
    <dbReference type="NCBI Taxonomy" id="2591822"/>
    <lineage>
        <taxon>Bacteria</taxon>
        <taxon>Pseudomonadati</taxon>
        <taxon>Bacteroidota</taxon>
        <taxon>Flavobacteriia</taxon>
        <taxon>Flavobacteriales</taxon>
        <taxon>Flavobacteriaceae</taxon>
    </lineage>
</organism>
<proteinExistence type="predicted"/>
<accession>A0A5C7GH36</accession>